<keyword evidence="1" id="KW-0812">Transmembrane</keyword>
<dbReference type="OrthoDB" id="5240834at2"/>
<proteinExistence type="predicted"/>
<evidence type="ECO:0000313" key="3">
    <source>
        <dbReference type="Proteomes" id="UP000053370"/>
    </source>
</evidence>
<feature type="transmembrane region" description="Helical" evidence="1">
    <location>
        <begin position="383"/>
        <end position="400"/>
    </location>
</feature>
<dbReference type="AlphaFoldDB" id="A0A0K8P9Y4"/>
<dbReference type="STRING" id="1678840.ATC1_11380"/>
<dbReference type="Pfam" id="PF09852">
    <property type="entry name" value="DUF2079"/>
    <property type="match status" value="1"/>
</dbReference>
<feature type="transmembrane region" description="Helical" evidence="1">
    <location>
        <begin position="96"/>
        <end position="126"/>
    </location>
</feature>
<feature type="transmembrane region" description="Helical" evidence="1">
    <location>
        <begin position="146"/>
        <end position="168"/>
    </location>
</feature>
<feature type="transmembrane region" description="Helical" evidence="1">
    <location>
        <begin position="232"/>
        <end position="249"/>
    </location>
</feature>
<reference evidence="2" key="1">
    <citation type="journal article" date="2015" name="Genome Announc.">
        <title>Draft Genome Sequence of Anaerolineae Strain TC1, a Novel Isolate from a Methanogenic Wastewater Treatment System.</title>
        <authorList>
            <person name="Matsuura N."/>
            <person name="Tourlousse D.M."/>
            <person name="Sun L."/>
            <person name="Toyonaga M."/>
            <person name="Kuroda K."/>
            <person name="Ohashi A."/>
            <person name="Cruz R."/>
            <person name="Yamaguchi T."/>
            <person name="Sekiguchi Y."/>
        </authorList>
    </citation>
    <scope>NUCLEOTIDE SEQUENCE [LARGE SCALE GENOMIC DNA]</scope>
    <source>
        <strain evidence="2">TC1</strain>
    </source>
</reference>
<accession>A0A0K8P9Y4</accession>
<evidence type="ECO:0000256" key="1">
    <source>
        <dbReference type="SAM" id="Phobius"/>
    </source>
</evidence>
<feature type="transmembrane region" description="Helical" evidence="1">
    <location>
        <begin position="344"/>
        <end position="363"/>
    </location>
</feature>
<keyword evidence="1" id="KW-1133">Transmembrane helix</keyword>
<feature type="transmembrane region" description="Helical" evidence="1">
    <location>
        <begin position="208"/>
        <end position="226"/>
    </location>
</feature>
<evidence type="ECO:0000313" key="2">
    <source>
        <dbReference type="EMBL" id="GAP39446.1"/>
    </source>
</evidence>
<feature type="transmembrane region" description="Helical" evidence="1">
    <location>
        <begin position="21"/>
        <end position="42"/>
    </location>
</feature>
<feature type="transmembrane region" description="Helical" evidence="1">
    <location>
        <begin position="261"/>
        <end position="280"/>
    </location>
</feature>
<feature type="transmembrane region" description="Helical" evidence="1">
    <location>
        <begin position="412"/>
        <end position="435"/>
    </location>
</feature>
<feature type="transmembrane region" description="Helical" evidence="1">
    <location>
        <begin position="455"/>
        <end position="472"/>
    </location>
</feature>
<feature type="transmembrane region" description="Helical" evidence="1">
    <location>
        <begin position="62"/>
        <end position="84"/>
    </location>
</feature>
<dbReference type="Proteomes" id="UP000053370">
    <property type="component" value="Unassembled WGS sequence"/>
</dbReference>
<gene>
    <name evidence="2" type="ORF">ATC1_11380</name>
</gene>
<dbReference type="RefSeq" id="WP_062277798.1">
    <property type="nucleotide sequence ID" value="NZ_DF968179.1"/>
</dbReference>
<name>A0A0K8P9Y4_9CHLR</name>
<keyword evidence="3" id="KW-1185">Reference proteome</keyword>
<feature type="transmembrane region" description="Helical" evidence="1">
    <location>
        <begin position="484"/>
        <end position="502"/>
    </location>
</feature>
<dbReference type="InterPro" id="IPR018650">
    <property type="entry name" value="STSV1_Orf64"/>
</dbReference>
<organism evidence="2">
    <name type="scientific">Flexilinea flocculi</name>
    <dbReference type="NCBI Taxonomy" id="1678840"/>
    <lineage>
        <taxon>Bacteria</taxon>
        <taxon>Bacillati</taxon>
        <taxon>Chloroflexota</taxon>
        <taxon>Anaerolineae</taxon>
        <taxon>Anaerolineales</taxon>
        <taxon>Anaerolineaceae</taxon>
        <taxon>Flexilinea</taxon>
    </lineage>
</organism>
<dbReference type="EMBL" id="DF968179">
    <property type="protein sequence ID" value="GAP39446.1"/>
    <property type="molecule type" value="Genomic_DNA"/>
</dbReference>
<feature type="transmembrane region" description="Helical" evidence="1">
    <location>
        <begin position="308"/>
        <end position="332"/>
    </location>
</feature>
<protein>
    <submittedName>
        <fullName evidence="2">Uncharacterized membrane protein</fullName>
    </submittedName>
</protein>
<keyword evidence="1" id="KW-0472">Membrane</keyword>
<sequence length="621" mass="71439">MSKKALSENRNPLLKIIHHQDVFEEVLVSFAAAFLILIDFSLYRQFRGIPFSVNHAEINAGYGKFVLVLLFLWVIFFFVVCFLLKKRTILDHWLFYGGNLSCILIAVFSPDSFPTGMILLLIVIVLNRYYFILREHSLPIHFEGKSAFYGLLILILFYSISSASVGIIRHRIFLSSGNDLGTFDQMFYSMSKTLLPWNTITGIPINQFTAVHFSPILYLLLPGYLIFRSLEYLIFMQSLFTGLAAIPLFRLCRLKKISSGMSLLIAAVFLLQPGILGGLFKDFHENALLPFFLLSFIYFFEKNEIKKALLFLLLTLFVKEDAMLYILCYGFYTLLQKKFSVRNCLLIIGFPLLYFIIVSVFVLNTNTFAYRYANLISGQTDGSFFQIIKILFTNPLYLFSQCFSAEKLQFMGWIFFPLMLIPLLGLFRLSEVFLFIPMVLLNLLPTFYGQYSIDFQYHFGTISLFCLILIRVIASIPQVQTRRWLISTVFAAAVLFSSSYHISKTAFYTEFVKNYANYQKMEQAMKKIPTEAVVTASNHIYPHLSARNEIYSPGFHPDSEYVAMDLRGSDNPTDFEAIADLISSKKYGTIEFVPDWYLILKKDASSVLDMQASEYLETRGN</sequence>